<proteinExistence type="inferred from homology"/>
<dbReference type="EMBL" id="BOLY01000005">
    <property type="protein sequence ID" value="GIZ45014.1"/>
    <property type="molecule type" value="Genomic_DNA"/>
</dbReference>
<dbReference type="InterPro" id="IPR036380">
    <property type="entry name" value="Isochorismatase-like_sf"/>
</dbReference>
<comment type="similarity">
    <text evidence="1">Belongs to the isochorismatase family.</text>
</comment>
<evidence type="ECO:0000259" key="4">
    <source>
        <dbReference type="Pfam" id="PF00857"/>
    </source>
</evidence>
<feature type="compositionally biased region" description="Basic and acidic residues" evidence="3">
    <location>
        <begin position="175"/>
        <end position="184"/>
    </location>
</feature>
<reference evidence="5 6" key="1">
    <citation type="submission" date="2021-01" db="EMBL/GenBank/DDBJ databases">
        <title>Cercospora kikuchii MAFF 305040 whole genome shotgun sequence.</title>
        <authorList>
            <person name="Kashiwa T."/>
            <person name="Suzuki T."/>
        </authorList>
    </citation>
    <scope>NUCLEOTIDE SEQUENCE [LARGE SCALE GENOMIC DNA]</scope>
    <source>
        <strain evidence="5 6">MAFF 305040</strain>
    </source>
</reference>
<keyword evidence="6" id="KW-1185">Reference proteome</keyword>
<dbReference type="PANTHER" id="PTHR43540">
    <property type="entry name" value="PEROXYUREIDOACRYLATE/UREIDOACRYLATE AMIDOHYDROLASE-RELATED"/>
    <property type="match status" value="1"/>
</dbReference>
<feature type="region of interest" description="Disordered" evidence="3">
    <location>
        <begin position="157"/>
        <end position="184"/>
    </location>
</feature>
<dbReference type="InterPro" id="IPR050272">
    <property type="entry name" value="Isochorismatase-like_hydrls"/>
</dbReference>
<protein>
    <recommendedName>
        <fullName evidence="4">Isochorismatase-like domain-containing protein</fullName>
    </recommendedName>
</protein>
<organism evidence="5 6">
    <name type="scientific">Cercospora kikuchii</name>
    <dbReference type="NCBI Taxonomy" id="84275"/>
    <lineage>
        <taxon>Eukaryota</taxon>
        <taxon>Fungi</taxon>
        <taxon>Dikarya</taxon>
        <taxon>Ascomycota</taxon>
        <taxon>Pezizomycotina</taxon>
        <taxon>Dothideomycetes</taxon>
        <taxon>Dothideomycetidae</taxon>
        <taxon>Mycosphaerellales</taxon>
        <taxon>Mycosphaerellaceae</taxon>
        <taxon>Cercospora</taxon>
    </lineage>
</organism>
<dbReference type="InterPro" id="IPR000868">
    <property type="entry name" value="Isochorismatase-like_dom"/>
</dbReference>
<dbReference type="CDD" id="cd00431">
    <property type="entry name" value="cysteine_hydrolases"/>
    <property type="match status" value="1"/>
</dbReference>
<gene>
    <name evidence="5" type="ORF">CKM354_000819800</name>
</gene>
<evidence type="ECO:0000256" key="2">
    <source>
        <dbReference type="ARBA" id="ARBA00022801"/>
    </source>
</evidence>
<dbReference type="PANTHER" id="PTHR43540:SF9">
    <property type="entry name" value="FAMILY HYDROLASE, PUTATIVE (AFU_ORTHOLOGUE AFUA_2G08700)-RELATED"/>
    <property type="match status" value="1"/>
</dbReference>
<evidence type="ECO:0000313" key="5">
    <source>
        <dbReference type="EMBL" id="GIZ45014.1"/>
    </source>
</evidence>
<dbReference type="GO" id="GO:0016787">
    <property type="term" value="F:hydrolase activity"/>
    <property type="evidence" value="ECO:0007669"/>
    <property type="project" value="UniProtKB-KW"/>
</dbReference>
<name>A0A9P3FJA3_9PEZI</name>
<dbReference type="Gene3D" id="3.40.50.850">
    <property type="entry name" value="Isochorismatase-like"/>
    <property type="match status" value="1"/>
</dbReference>
<dbReference type="Pfam" id="PF00857">
    <property type="entry name" value="Isochorismatase"/>
    <property type="match status" value="2"/>
</dbReference>
<evidence type="ECO:0000313" key="6">
    <source>
        <dbReference type="Proteomes" id="UP000825890"/>
    </source>
</evidence>
<dbReference type="RefSeq" id="XP_044659501.1">
    <property type="nucleotide sequence ID" value="XM_044803566.1"/>
</dbReference>
<accession>A0A9P3FJA3</accession>
<dbReference type="OrthoDB" id="167809at2759"/>
<feature type="domain" description="Isochorismatase-like" evidence="4">
    <location>
        <begin position="215"/>
        <end position="290"/>
    </location>
</feature>
<sequence>MSTSNAQDEQHHKAVIGNADNFWLFSSQSGFDLTHPPTATSPPVQPSVTIETTAAPITIDPAKSALIIIDMQNYFLSPALGRSKGAGHAAAEQLIEHAIPAARKHGIRVVWVNWGLTEQEVYELPPAVKRAFGFEATVDSSGKEKFEGIDVSFGVDKHGKKGSRRRKGVGSDIGPVRDPETGKDIEGGRVLMRDSWNAALFSPLDRVYEEGRQMEKLPDVWIHKNRMSGMWGVDTALERFLKQEGIRTLFFTGVNTDQCVGGTLTDCFSKGYDVILLGDGAATTSPHYAQECYEFNAANTYGFVVTSCERFAAGVRRSL</sequence>
<dbReference type="Proteomes" id="UP000825890">
    <property type="component" value="Unassembled WGS sequence"/>
</dbReference>
<dbReference type="GeneID" id="68293773"/>
<comment type="caution">
    <text evidence="5">The sequence shown here is derived from an EMBL/GenBank/DDBJ whole genome shotgun (WGS) entry which is preliminary data.</text>
</comment>
<dbReference type="AlphaFoldDB" id="A0A9P3FJA3"/>
<feature type="compositionally biased region" description="Basic residues" evidence="3">
    <location>
        <begin position="158"/>
        <end position="168"/>
    </location>
</feature>
<evidence type="ECO:0000256" key="1">
    <source>
        <dbReference type="ARBA" id="ARBA00006336"/>
    </source>
</evidence>
<dbReference type="SUPFAM" id="SSF52499">
    <property type="entry name" value="Isochorismatase-like hydrolases"/>
    <property type="match status" value="1"/>
</dbReference>
<feature type="domain" description="Isochorismatase-like" evidence="4">
    <location>
        <begin position="64"/>
        <end position="117"/>
    </location>
</feature>
<keyword evidence="2" id="KW-0378">Hydrolase</keyword>
<evidence type="ECO:0000256" key="3">
    <source>
        <dbReference type="SAM" id="MobiDB-lite"/>
    </source>
</evidence>